<dbReference type="EMBL" id="CP060394">
    <property type="protein sequence ID" value="QNI30147.1"/>
    <property type="molecule type" value="Genomic_DNA"/>
</dbReference>
<dbReference type="KEGG" id="adin:H7849_13175"/>
<keyword evidence="2" id="KW-1185">Reference proteome</keyword>
<protein>
    <submittedName>
        <fullName evidence="1">PmoA family protein</fullName>
    </submittedName>
</protein>
<name>A0A7G8BC77_9BACT</name>
<gene>
    <name evidence="1" type="ORF">H7849_13175</name>
</gene>
<reference evidence="1 2" key="1">
    <citation type="submission" date="2020-08" db="EMBL/GenBank/DDBJ databases">
        <title>Edaphobacter telluris sp. nov. and Acidobacterium dinghuensis sp. nov., two acidobacteria isolated from forest soil.</title>
        <authorList>
            <person name="Fu J."/>
            <person name="Qiu L."/>
        </authorList>
    </citation>
    <scope>NUCLEOTIDE SEQUENCE [LARGE SCALE GENOMIC DNA]</scope>
    <source>
        <strain evidence="1">4Y35</strain>
    </source>
</reference>
<dbReference type="RefSeq" id="WP_186739797.1">
    <property type="nucleotide sequence ID" value="NZ_CP060394.1"/>
</dbReference>
<dbReference type="InterPro" id="IPR029475">
    <property type="entry name" value="DUF6807"/>
</dbReference>
<proteinExistence type="predicted"/>
<sequence length="307" mass="34608">MEPIKITRTGYTVEVTVGAKPFTTFNFDPKIAKAYLQPVRDADGAVVTRSFPDMDVVPPEHEHDRSLEPHQRGMYFGHGDINGYNFWAEETFKKYYGHDVSSNYGRMVFRKIDEMHGGPNSGKLRATFDLEGPDQKAFAQEIQDYTFSGDKSTRIIDCEITIRAGKQLVKFGDTKEGTFAIRLAPELDAPQGTMVSSEGGEGEPQIWGKRANWVNVDGTIDGHELGVAIFDHPKSFRHPTYWHARGYGLLAANPFGLSYFLRDTKQDGSYTIPAGESIHFRYRLLVHKGNYKEAQVAKQYDDYAAHP</sequence>
<dbReference type="AlphaFoldDB" id="A0A7G8BC77"/>
<evidence type="ECO:0000313" key="2">
    <source>
        <dbReference type="Proteomes" id="UP000515312"/>
    </source>
</evidence>
<accession>A0A7G8BC77</accession>
<evidence type="ECO:0000313" key="1">
    <source>
        <dbReference type="EMBL" id="QNI30147.1"/>
    </source>
</evidence>
<dbReference type="Pfam" id="PF14100">
    <property type="entry name" value="DUF6807"/>
    <property type="match status" value="1"/>
</dbReference>
<dbReference type="Proteomes" id="UP000515312">
    <property type="component" value="Chromosome"/>
</dbReference>
<organism evidence="1 2">
    <name type="scientific">Alloacidobacterium dinghuense</name>
    <dbReference type="NCBI Taxonomy" id="2763107"/>
    <lineage>
        <taxon>Bacteria</taxon>
        <taxon>Pseudomonadati</taxon>
        <taxon>Acidobacteriota</taxon>
        <taxon>Terriglobia</taxon>
        <taxon>Terriglobales</taxon>
        <taxon>Acidobacteriaceae</taxon>
        <taxon>Alloacidobacterium</taxon>
    </lineage>
</organism>